<organism evidence="10 11">
    <name type="scientific">Streptomyces botrytidirepellens</name>
    <dbReference type="NCBI Taxonomy" id="2486417"/>
    <lineage>
        <taxon>Bacteria</taxon>
        <taxon>Bacillati</taxon>
        <taxon>Actinomycetota</taxon>
        <taxon>Actinomycetes</taxon>
        <taxon>Kitasatosporales</taxon>
        <taxon>Streptomycetaceae</taxon>
        <taxon>Streptomyces</taxon>
    </lineage>
</organism>
<dbReference type="SUPFAM" id="SSF103473">
    <property type="entry name" value="MFS general substrate transporter"/>
    <property type="match status" value="1"/>
</dbReference>
<keyword evidence="6 8" id="KW-1133">Transmembrane helix</keyword>
<keyword evidence="5" id="KW-0769">Symport</keyword>
<dbReference type="InterPro" id="IPR005829">
    <property type="entry name" value="Sugar_transporter_CS"/>
</dbReference>
<dbReference type="InterPro" id="IPR005828">
    <property type="entry name" value="MFS_sugar_transport-like"/>
</dbReference>
<dbReference type="PROSITE" id="PS00217">
    <property type="entry name" value="SUGAR_TRANSPORT_2"/>
    <property type="match status" value="1"/>
</dbReference>
<dbReference type="Proteomes" id="UP000275401">
    <property type="component" value="Unassembled WGS sequence"/>
</dbReference>
<dbReference type="AlphaFoldDB" id="A0A3M8X410"/>
<evidence type="ECO:0000256" key="2">
    <source>
        <dbReference type="ARBA" id="ARBA00022448"/>
    </source>
</evidence>
<dbReference type="RefSeq" id="WP_123098582.1">
    <property type="nucleotide sequence ID" value="NZ_RIBZ01000049.1"/>
</dbReference>
<comment type="caution">
    <text evidence="10">The sequence shown here is derived from an EMBL/GenBank/DDBJ whole genome shotgun (WGS) entry which is preliminary data.</text>
</comment>
<dbReference type="PANTHER" id="PTHR43528:SF1">
    <property type="entry name" value="ALPHA-KETOGLUTARATE PERMEASE"/>
    <property type="match status" value="1"/>
</dbReference>
<keyword evidence="11" id="KW-1185">Reference proteome</keyword>
<dbReference type="InterPro" id="IPR051084">
    <property type="entry name" value="H+-coupled_symporters"/>
</dbReference>
<evidence type="ECO:0000259" key="9">
    <source>
        <dbReference type="PROSITE" id="PS50850"/>
    </source>
</evidence>
<accession>A0A3M8X410</accession>
<name>A0A3M8X410_9ACTN</name>
<evidence type="ECO:0000256" key="3">
    <source>
        <dbReference type="ARBA" id="ARBA00022475"/>
    </source>
</evidence>
<feature type="transmembrane region" description="Helical" evidence="8">
    <location>
        <begin position="337"/>
        <end position="361"/>
    </location>
</feature>
<feature type="transmembrane region" description="Helical" evidence="8">
    <location>
        <begin position="57"/>
        <end position="78"/>
    </location>
</feature>
<dbReference type="InterPro" id="IPR020846">
    <property type="entry name" value="MFS_dom"/>
</dbReference>
<dbReference type="PANTHER" id="PTHR43528">
    <property type="entry name" value="ALPHA-KETOGLUTARATE PERMEASE"/>
    <property type="match status" value="1"/>
</dbReference>
<feature type="transmembrane region" description="Helical" evidence="8">
    <location>
        <begin position="243"/>
        <end position="262"/>
    </location>
</feature>
<feature type="transmembrane region" description="Helical" evidence="8">
    <location>
        <begin position="157"/>
        <end position="178"/>
    </location>
</feature>
<dbReference type="PROSITE" id="PS50850">
    <property type="entry name" value="MFS"/>
    <property type="match status" value="1"/>
</dbReference>
<evidence type="ECO:0000256" key="8">
    <source>
        <dbReference type="SAM" id="Phobius"/>
    </source>
</evidence>
<dbReference type="Gene3D" id="1.20.1250.20">
    <property type="entry name" value="MFS general substrate transporter like domains"/>
    <property type="match status" value="2"/>
</dbReference>
<feature type="transmembrane region" description="Helical" evidence="8">
    <location>
        <begin position="90"/>
        <end position="114"/>
    </location>
</feature>
<evidence type="ECO:0000256" key="5">
    <source>
        <dbReference type="ARBA" id="ARBA00022847"/>
    </source>
</evidence>
<evidence type="ECO:0000313" key="10">
    <source>
        <dbReference type="EMBL" id="RNG35701.1"/>
    </source>
</evidence>
<gene>
    <name evidence="10" type="ORF">EEJ42_03755</name>
</gene>
<keyword evidence="7 8" id="KW-0472">Membrane</keyword>
<feature type="transmembrane region" description="Helical" evidence="8">
    <location>
        <begin position="405"/>
        <end position="424"/>
    </location>
</feature>
<dbReference type="GO" id="GO:0005886">
    <property type="term" value="C:plasma membrane"/>
    <property type="evidence" value="ECO:0007669"/>
    <property type="project" value="UniProtKB-SubCell"/>
</dbReference>
<evidence type="ECO:0000256" key="7">
    <source>
        <dbReference type="ARBA" id="ARBA00023136"/>
    </source>
</evidence>
<dbReference type="Pfam" id="PF00083">
    <property type="entry name" value="Sugar_tr"/>
    <property type="match status" value="2"/>
</dbReference>
<feature type="transmembrane region" description="Helical" evidence="8">
    <location>
        <begin position="190"/>
        <end position="209"/>
    </location>
</feature>
<dbReference type="PROSITE" id="PS00216">
    <property type="entry name" value="SUGAR_TRANSPORT_1"/>
    <property type="match status" value="1"/>
</dbReference>
<feature type="transmembrane region" description="Helical" evidence="8">
    <location>
        <begin position="282"/>
        <end position="300"/>
    </location>
</feature>
<sequence length="435" mass="45642">MATTTAAPSEVGRTTVRRATAAGAIGSFVEWYDYGIYGLLAGSVSVVFFPGDADSALLLTYAGFAVSFAIRPFGAAICGHLGDRMGRKRLLAVLILLISGATAAIGVLPTYAAIGWAAPALLILLRMLQGFSAGGEVAGAMSFVAEHAEDKRRGYTTSWLPVGSFVALLVGSLISRLLIDTVGQDAMNSWAWRVPFLIAVPLGAVGFYIRAKLEDTPRFQAIIESRNVARNPLKEALTSGEHLKAIGLAIALPALNGPGYYIVFVYMPTYLAQELKFTPSNALLVTAAGLLAISVTIPLMARLSDRFGRKPLLAGSSLAMAVLGYPCFQLISHGSVAAAALGAVLLAVAFAGHAGVIQVALTELFPTRVRYSAYSIGFSITTALFGGAAPLLMTYLIDRTGDTSVPSYAVVLTALITFVTTLALKETSGKPLRDS</sequence>
<keyword evidence="2" id="KW-0813">Transport</keyword>
<feature type="transmembrane region" description="Helical" evidence="8">
    <location>
        <begin position="373"/>
        <end position="393"/>
    </location>
</feature>
<evidence type="ECO:0000256" key="1">
    <source>
        <dbReference type="ARBA" id="ARBA00004651"/>
    </source>
</evidence>
<feature type="transmembrane region" description="Helical" evidence="8">
    <location>
        <begin position="120"/>
        <end position="145"/>
    </location>
</feature>
<feature type="domain" description="Major facilitator superfamily (MFS) profile" evidence="9">
    <location>
        <begin position="19"/>
        <end position="428"/>
    </location>
</feature>
<reference evidence="10 11" key="1">
    <citation type="submission" date="2018-11" db="EMBL/GenBank/DDBJ databases">
        <title>The Potential of Streptomyces as Biocontrol Agents against the Tomato grey mould, Botrytis cinerea (Gray mold) Frontiers in Microbiology.</title>
        <authorList>
            <person name="Li D."/>
        </authorList>
    </citation>
    <scope>NUCLEOTIDE SEQUENCE [LARGE SCALE GENOMIC DNA]</scope>
    <source>
        <strain evidence="10 11">NEAU-LD23</strain>
    </source>
</reference>
<comment type="subcellular location">
    <subcellularLocation>
        <location evidence="1">Cell membrane</location>
        <topology evidence="1">Multi-pass membrane protein</topology>
    </subcellularLocation>
</comment>
<evidence type="ECO:0000256" key="4">
    <source>
        <dbReference type="ARBA" id="ARBA00022692"/>
    </source>
</evidence>
<dbReference type="InterPro" id="IPR036259">
    <property type="entry name" value="MFS_trans_sf"/>
</dbReference>
<evidence type="ECO:0000256" key="6">
    <source>
        <dbReference type="ARBA" id="ARBA00022989"/>
    </source>
</evidence>
<dbReference type="EMBL" id="RIBZ01000049">
    <property type="protein sequence ID" value="RNG35701.1"/>
    <property type="molecule type" value="Genomic_DNA"/>
</dbReference>
<proteinExistence type="predicted"/>
<keyword evidence="3" id="KW-1003">Cell membrane</keyword>
<evidence type="ECO:0000313" key="11">
    <source>
        <dbReference type="Proteomes" id="UP000275401"/>
    </source>
</evidence>
<dbReference type="GO" id="GO:0015293">
    <property type="term" value="F:symporter activity"/>
    <property type="evidence" value="ECO:0007669"/>
    <property type="project" value="UniProtKB-KW"/>
</dbReference>
<feature type="transmembrane region" description="Helical" evidence="8">
    <location>
        <begin position="312"/>
        <end position="331"/>
    </location>
</feature>
<protein>
    <submittedName>
        <fullName evidence="10">MFS transporter</fullName>
    </submittedName>
</protein>
<keyword evidence="4 8" id="KW-0812">Transmembrane</keyword>